<dbReference type="InterPro" id="IPR011990">
    <property type="entry name" value="TPR-like_helical_dom_sf"/>
</dbReference>
<feature type="signal peptide" evidence="2">
    <location>
        <begin position="1"/>
        <end position="22"/>
    </location>
</feature>
<name>A0A6P1T7W3_9GAMM</name>
<keyword evidence="2" id="KW-0732">Signal</keyword>
<evidence type="ECO:0000256" key="1">
    <source>
        <dbReference type="SAM" id="MobiDB-lite"/>
    </source>
</evidence>
<feature type="chain" id="PRO_5043512438" evidence="2">
    <location>
        <begin position="23"/>
        <end position="568"/>
    </location>
</feature>
<organism evidence="3 6">
    <name type="scientific">Microbulbifer hydrolyticus</name>
    <dbReference type="NCBI Taxonomy" id="48074"/>
    <lineage>
        <taxon>Bacteria</taxon>
        <taxon>Pseudomonadati</taxon>
        <taxon>Pseudomonadota</taxon>
        <taxon>Gammaproteobacteria</taxon>
        <taxon>Cellvibrionales</taxon>
        <taxon>Microbulbiferaceae</taxon>
        <taxon>Microbulbifer</taxon>
    </lineage>
</organism>
<protein>
    <submittedName>
        <fullName evidence="3">Tetratricopeptide (TPR) repeat protein</fullName>
    </submittedName>
</protein>
<evidence type="ECO:0000256" key="2">
    <source>
        <dbReference type="SAM" id="SignalP"/>
    </source>
</evidence>
<proteinExistence type="predicted"/>
<feature type="compositionally biased region" description="Basic and acidic residues" evidence="1">
    <location>
        <begin position="25"/>
        <end position="41"/>
    </location>
</feature>
<sequence>MEIRQITASLVLSLVFATAAVAQQTDKKPEPQHKHYRESEQANKPSPSGALAPRLQNLGKHMFPVSCTSKRAQLFINQGVNLAYAFNHAEAGRSFREAARLAPDCAMAYWGQALVLGPNINVPMDQEAEPKAHELAQKAMSLRNKAGVTDRERALIEALAQRYTGDPTDRAQGDEAYAAAMAKVAERFPDDLDIATLYAESMMDLRPWNYWMRDGTPYPGTRETIALLESVMARNPKHPGALHLYIHLIEPTKNPERAEKAADTLKGLMPGAGHIVHMPAHIYQRVGRYEDSANTNRRAIAADEDYISQCRAQGIYPMAYYPHNIHFLWFATTAQGHSAAAIDAAQKTAEQISDEALVQMPLLAGFRVVPYWALARFGKWDQVLALPKPPADPFLTGAWHYVRGLAYIGKGDLDAAGAELQTLQKLAASPALDYSMFSPNSAAGILAVAPEVLAGELAAARKNYDEAIAHLSRAVRLEDGLVYTEPAEWHYPPRLALGAVLLEAGRPGEAETVYWQDLDQHPDNGWALFGLAEALKQQHKSDEAEQIEARFRKAWRNADVKLTASRIR</sequence>
<dbReference type="SUPFAM" id="SSF48452">
    <property type="entry name" value="TPR-like"/>
    <property type="match status" value="2"/>
</dbReference>
<dbReference type="PANTHER" id="PTHR45588:SF1">
    <property type="entry name" value="WW DOMAIN-CONTAINING PROTEIN"/>
    <property type="match status" value="1"/>
</dbReference>
<dbReference type="EMBL" id="CP047491">
    <property type="protein sequence ID" value="QHQ37606.1"/>
    <property type="molecule type" value="Genomic_DNA"/>
</dbReference>
<feature type="region of interest" description="Disordered" evidence="1">
    <location>
        <begin position="24"/>
        <end position="54"/>
    </location>
</feature>
<evidence type="ECO:0000313" key="6">
    <source>
        <dbReference type="Proteomes" id="UP000563601"/>
    </source>
</evidence>
<accession>A0A6P1T7W3</accession>
<dbReference type="Gene3D" id="1.25.40.10">
    <property type="entry name" value="Tetratricopeptide repeat domain"/>
    <property type="match status" value="2"/>
</dbReference>
<reference evidence="4 5" key="1">
    <citation type="submission" date="2020-01" db="EMBL/GenBank/DDBJ databases">
        <title>The possibility of degradation of plastic by Microbulbifer hydrolyticus IRE-31.</title>
        <authorList>
            <person name="Liu L."/>
        </authorList>
    </citation>
    <scope>NUCLEOTIDE SEQUENCE [LARGE SCALE GENOMIC DNA]</scope>
    <source>
        <strain evidence="4 5">IRE-31</strain>
    </source>
</reference>
<dbReference type="Pfam" id="PF14559">
    <property type="entry name" value="TPR_19"/>
    <property type="match status" value="1"/>
</dbReference>
<evidence type="ECO:0000313" key="3">
    <source>
        <dbReference type="EMBL" id="MBB5211661.1"/>
    </source>
</evidence>
<dbReference type="AlphaFoldDB" id="A0A6P1T7W3"/>
<dbReference type="RefSeq" id="WP_161856945.1">
    <property type="nucleotide sequence ID" value="NZ_CP047491.1"/>
</dbReference>
<reference evidence="3 6" key="2">
    <citation type="submission" date="2020-08" db="EMBL/GenBank/DDBJ databases">
        <title>Genomic Encyclopedia of Type Strains, Phase IV (KMG-IV): sequencing the most valuable type-strain genomes for metagenomic binning, comparative biology and taxonomic classification.</title>
        <authorList>
            <person name="Goeker M."/>
        </authorList>
    </citation>
    <scope>NUCLEOTIDE SEQUENCE [LARGE SCALE GENOMIC DNA]</scope>
    <source>
        <strain evidence="3 6">DSM 11525</strain>
    </source>
</reference>
<dbReference type="EMBL" id="JACHHR010000002">
    <property type="protein sequence ID" value="MBB5211661.1"/>
    <property type="molecule type" value="Genomic_DNA"/>
</dbReference>
<dbReference type="PANTHER" id="PTHR45588">
    <property type="entry name" value="TPR DOMAIN-CONTAINING PROTEIN"/>
    <property type="match status" value="1"/>
</dbReference>
<gene>
    <name evidence="4" type="ORF">GTQ55_00510</name>
    <name evidence="3" type="ORF">HNQ53_001879</name>
</gene>
<dbReference type="Proteomes" id="UP000464675">
    <property type="component" value="Chromosome"/>
</dbReference>
<dbReference type="Proteomes" id="UP000563601">
    <property type="component" value="Unassembled WGS sequence"/>
</dbReference>
<keyword evidence="5" id="KW-1185">Reference proteome</keyword>
<dbReference type="OrthoDB" id="9778494at2"/>
<evidence type="ECO:0000313" key="4">
    <source>
        <dbReference type="EMBL" id="QHQ37606.1"/>
    </source>
</evidence>
<evidence type="ECO:0000313" key="5">
    <source>
        <dbReference type="Proteomes" id="UP000464675"/>
    </source>
</evidence>